<dbReference type="InterPro" id="IPR020843">
    <property type="entry name" value="ER"/>
</dbReference>
<protein>
    <submittedName>
        <fullName evidence="5">DEKNAAC105270</fullName>
    </submittedName>
</protein>
<dbReference type="InterPro" id="IPR036291">
    <property type="entry name" value="NAD(P)-bd_dom_sf"/>
</dbReference>
<feature type="domain" description="Enoyl reductase (ER)" evidence="4">
    <location>
        <begin position="16"/>
        <end position="351"/>
    </location>
</feature>
<dbReference type="InterPro" id="IPR013154">
    <property type="entry name" value="ADH-like_N"/>
</dbReference>
<dbReference type="Gene3D" id="3.90.180.10">
    <property type="entry name" value="Medium-chain alcohol dehydrogenases, catalytic domain"/>
    <property type="match status" value="1"/>
</dbReference>
<dbReference type="InterPro" id="IPR011032">
    <property type="entry name" value="GroES-like_sf"/>
</dbReference>
<organism evidence="5 6">
    <name type="scientific">Brettanomyces naardenensis</name>
    <name type="common">Yeast</name>
    <dbReference type="NCBI Taxonomy" id="13370"/>
    <lineage>
        <taxon>Eukaryota</taxon>
        <taxon>Fungi</taxon>
        <taxon>Dikarya</taxon>
        <taxon>Ascomycota</taxon>
        <taxon>Saccharomycotina</taxon>
        <taxon>Pichiomycetes</taxon>
        <taxon>Pichiales</taxon>
        <taxon>Pichiaceae</taxon>
        <taxon>Brettanomyces</taxon>
    </lineage>
</organism>
<dbReference type="InterPro" id="IPR050700">
    <property type="entry name" value="YIM1/Zinc_Alcohol_DH_Fams"/>
</dbReference>
<keyword evidence="6" id="KW-1185">Reference proteome</keyword>
<sequence>MPETISSRAITFSNWRDPLKLSTIEIPASPEENQVLVKTEAVSVNPIDIIIRLFCPPWFFSSNKIVGGDFSGTVIKAGSKTTYKPSDKVYGSVFNPFGATGSFSEYLLFDPQEATFCNKIPEGMPFTKAAALPVVAGTALQALEAHSEPLKDANVLILGAGTSIGYYAIQIAKNYYGAKFVAATCSSKSFERLIQAGASKLIDYTKGTTHEVNDILEAVKGHGKFDVVIDIVRDGSLFGYLDAVLKPKSEGGMFVEINAMKKMDYNHLNLLSMAPSWTYLYEYYKSWLGFSSFQFTNISEVKDPQFGGVIEKLWGEGKLDVAIDSVWDFATEYEKAFERVSSGKVQGKVMLTTGTSESE</sequence>
<reference evidence="5 6" key="1">
    <citation type="submission" date="2018-12" db="EMBL/GenBank/DDBJ databases">
        <authorList>
            <person name="Tiukova I."/>
            <person name="Dainat J."/>
        </authorList>
    </citation>
    <scope>NUCLEOTIDE SEQUENCE [LARGE SCALE GENOMIC DNA]</scope>
</reference>
<dbReference type="Pfam" id="PF08240">
    <property type="entry name" value="ADH_N"/>
    <property type="match status" value="1"/>
</dbReference>
<evidence type="ECO:0000256" key="3">
    <source>
        <dbReference type="ARBA" id="ARBA00038249"/>
    </source>
</evidence>
<dbReference type="EMBL" id="CAACVR010000067">
    <property type="protein sequence ID" value="VEU23980.1"/>
    <property type="molecule type" value="Genomic_DNA"/>
</dbReference>
<evidence type="ECO:0000256" key="2">
    <source>
        <dbReference type="ARBA" id="ARBA00022677"/>
    </source>
</evidence>
<dbReference type="Gene3D" id="3.40.50.720">
    <property type="entry name" value="NAD(P)-binding Rossmann-like Domain"/>
    <property type="match status" value="1"/>
</dbReference>
<proteinExistence type="inferred from homology"/>
<evidence type="ECO:0000313" key="5">
    <source>
        <dbReference type="EMBL" id="VEU23980.1"/>
    </source>
</evidence>
<dbReference type="Pfam" id="PF13602">
    <property type="entry name" value="ADH_zinc_N_2"/>
    <property type="match status" value="1"/>
</dbReference>
<keyword evidence="2" id="KW-0551">Lipid droplet</keyword>
<dbReference type="FunCoup" id="A0A448YSW4">
    <property type="interactions" value="165"/>
</dbReference>
<dbReference type="STRING" id="13370.A0A448YSW4"/>
<evidence type="ECO:0000313" key="6">
    <source>
        <dbReference type="Proteomes" id="UP000290900"/>
    </source>
</evidence>
<dbReference type="GO" id="GO:0005811">
    <property type="term" value="C:lipid droplet"/>
    <property type="evidence" value="ECO:0007669"/>
    <property type="project" value="UniProtKB-SubCell"/>
</dbReference>
<dbReference type="GO" id="GO:0016491">
    <property type="term" value="F:oxidoreductase activity"/>
    <property type="evidence" value="ECO:0007669"/>
    <property type="project" value="InterPro"/>
</dbReference>
<dbReference type="GO" id="GO:0005739">
    <property type="term" value="C:mitochondrion"/>
    <property type="evidence" value="ECO:0007669"/>
    <property type="project" value="TreeGrafter"/>
</dbReference>
<dbReference type="SMART" id="SM00829">
    <property type="entry name" value="PKS_ER"/>
    <property type="match status" value="1"/>
</dbReference>
<comment type="subcellular location">
    <subcellularLocation>
        <location evidence="1">Lipid droplet</location>
    </subcellularLocation>
</comment>
<dbReference type="SUPFAM" id="SSF50129">
    <property type="entry name" value="GroES-like"/>
    <property type="match status" value="1"/>
</dbReference>
<dbReference type="SUPFAM" id="SSF51735">
    <property type="entry name" value="NAD(P)-binding Rossmann-fold domains"/>
    <property type="match status" value="1"/>
</dbReference>
<accession>A0A448YSW4</accession>
<evidence type="ECO:0000259" key="4">
    <source>
        <dbReference type="SMART" id="SM00829"/>
    </source>
</evidence>
<dbReference type="OrthoDB" id="3509362at2759"/>
<dbReference type="PANTHER" id="PTHR11695">
    <property type="entry name" value="ALCOHOL DEHYDROGENASE RELATED"/>
    <property type="match status" value="1"/>
</dbReference>
<dbReference type="InParanoid" id="A0A448YSW4"/>
<dbReference type="PANTHER" id="PTHR11695:SF294">
    <property type="entry name" value="RETICULON-4-INTERACTING PROTEIN 1, MITOCHONDRIAL"/>
    <property type="match status" value="1"/>
</dbReference>
<evidence type="ECO:0000256" key="1">
    <source>
        <dbReference type="ARBA" id="ARBA00004502"/>
    </source>
</evidence>
<comment type="similarity">
    <text evidence="3">Belongs to the YIM1 family.</text>
</comment>
<dbReference type="Proteomes" id="UP000290900">
    <property type="component" value="Unassembled WGS sequence"/>
</dbReference>
<name>A0A448YSW4_BRENA</name>
<dbReference type="AlphaFoldDB" id="A0A448YSW4"/>
<gene>
    <name evidence="5" type="ORF">BRENAR_LOCUS4709</name>
</gene>